<dbReference type="PANTHER" id="PTHR30158">
    <property type="entry name" value="ACRA/E-RELATED COMPONENT OF DRUG EFFLUX TRANSPORTER"/>
    <property type="match status" value="1"/>
</dbReference>
<reference evidence="8 9" key="1">
    <citation type="submission" date="2020-08" db="EMBL/GenBank/DDBJ databases">
        <title>The genome sequence of type strain Novosphingobium piscinae KCTC 42194.</title>
        <authorList>
            <person name="Liu Y."/>
        </authorList>
    </citation>
    <scope>NUCLEOTIDE SEQUENCE [LARGE SCALE GENOMIC DNA]</scope>
    <source>
        <strain evidence="8 9">KCTC 42194</strain>
    </source>
</reference>
<dbReference type="PANTHER" id="PTHR30158:SF3">
    <property type="entry name" value="MULTIDRUG EFFLUX PUMP SUBUNIT ACRA-RELATED"/>
    <property type="match status" value="1"/>
</dbReference>
<keyword evidence="9" id="KW-1185">Reference proteome</keyword>
<dbReference type="InterPro" id="IPR058627">
    <property type="entry name" value="MdtA-like_C"/>
</dbReference>
<dbReference type="Gene3D" id="2.40.420.20">
    <property type="match status" value="1"/>
</dbReference>
<dbReference type="Pfam" id="PF25944">
    <property type="entry name" value="Beta-barrel_RND"/>
    <property type="match status" value="1"/>
</dbReference>
<dbReference type="Pfam" id="PF25876">
    <property type="entry name" value="HH_MFP_RND"/>
    <property type="match status" value="1"/>
</dbReference>
<dbReference type="Pfam" id="PF25967">
    <property type="entry name" value="RND-MFP_C"/>
    <property type="match status" value="1"/>
</dbReference>
<dbReference type="AlphaFoldDB" id="A0A7X1FZ21"/>
<feature type="domain" description="Multidrug resistance protein MdtA-like barrel-sandwich hybrid" evidence="5">
    <location>
        <begin position="59"/>
        <end position="199"/>
    </location>
</feature>
<dbReference type="FunFam" id="2.40.420.20:FF:000001">
    <property type="entry name" value="Efflux RND transporter periplasmic adaptor subunit"/>
    <property type="match status" value="1"/>
</dbReference>
<comment type="caution">
    <text evidence="8">The sequence shown here is derived from an EMBL/GenBank/DDBJ whole genome shotgun (WGS) entry which is preliminary data.</text>
</comment>
<dbReference type="Gene3D" id="2.40.50.100">
    <property type="match status" value="1"/>
</dbReference>
<dbReference type="GO" id="GO:0005886">
    <property type="term" value="C:plasma membrane"/>
    <property type="evidence" value="ECO:0007669"/>
    <property type="project" value="UniProtKB-SubCell"/>
</dbReference>
<feature type="domain" description="Multidrug resistance protein MdtA-like alpha-helical hairpin" evidence="4">
    <location>
        <begin position="99"/>
        <end position="166"/>
    </location>
</feature>
<dbReference type="GO" id="GO:0022857">
    <property type="term" value="F:transmembrane transporter activity"/>
    <property type="evidence" value="ECO:0007669"/>
    <property type="project" value="InterPro"/>
</dbReference>
<sequence>MVVRAGLILALVFVLSGCGGGEKKKERPVPAVGFIIVTPTAVPMATTLGGRTVAFASSEVRPQVTGVIRARRFVEGGLVRQGQPLFEIDQSLYRAAVNLAEANLLSAQSTAEAAATRAERLRPLAKLEAVSQQEYTDASAQARQTAAAVAQARAQLETARINLRFTTVPAPITGRIGRALFTSGALVSANQVEPLAVIQQLDPIFVDVQESSADLLSLRRALASGGAQAGSTRVRLKLEDGSDYPLTGTVQFSEMLVNEATGTVTLRVRFPNPEGFLLPGMFVQATFDESINPSAYLVPQQAVQRDFGGSSFVYVVGPGNKAVRRKIETARTRGADWIVTAGLKPGDRVIIQGTANLKQGAPIRPVPASTPERIAPGGGTPAGAGR</sequence>
<dbReference type="PROSITE" id="PS51257">
    <property type="entry name" value="PROKAR_LIPOPROTEIN"/>
    <property type="match status" value="1"/>
</dbReference>
<comment type="similarity">
    <text evidence="2">Belongs to the membrane fusion protein (MFP) (TC 8.A.1) family.</text>
</comment>
<organism evidence="8 9">
    <name type="scientific">Novosphingobium piscinae</name>
    <dbReference type="NCBI Taxonomy" id="1507448"/>
    <lineage>
        <taxon>Bacteria</taxon>
        <taxon>Pseudomonadati</taxon>
        <taxon>Pseudomonadota</taxon>
        <taxon>Alphaproteobacteria</taxon>
        <taxon>Sphingomonadales</taxon>
        <taxon>Sphingomonadaceae</taxon>
        <taxon>Novosphingobium</taxon>
    </lineage>
</organism>
<dbReference type="InterPro" id="IPR058624">
    <property type="entry name" value="MdtA-like_HH"/>
</dbReference>
<dbReference type="InterPro" id="IPR058626">
    <property type="entry name" value="MdtA-like_b-barrel"/>
</dbReference>
<evidence type="ECO:0000259" key="6">
    <source>
        <dbReference type="Pfam" id="PF25944"/>
    </source>
</evidence>
<dbReference type="SUPFAM" id="SSF111369">
    <property type="entry name" value="HlyD-like secretion proteins"/>
    <property type="match status" value="1"/>
</dbReference>
<dbReference type="NCBIfam" id="TIGR01730">
    <property type="entry name" value="RND_mfp"/>
    <property type="match status" value="1"/>
</dbReference>
<comment type="subcellular location">
    <subcellularLocation>
        <location evidence="1">Cell envelope</location>
    </subcellularLocation>
</comment>
<dbReference type="InterPro" id="IPR058625">
    <property type="entry name" value="MdtA-like_BSH"/>
</dbReference>
<accession>A0A7X1FZ21</accession>
<dbReference type="Gene3D" id="1.10.287.470">
    <property type="entry name" value="Helix hairpin bin"/>
    <property type="match status" value="1"/>
</dbReference>
<dbReference type="Pfam" id="PF25917">
    <property type="entry name" value="BSH_RND"/>
    <property type="match status" value="1"/>
</dbReference>
<gene>
    <name evidence="8" type="ORF">H7F53_10145</name>
</gene>
<dbReference type="Proteomes" id="UP000551327">
    <property type="component" value="Unassembled WGS sequence"/>
</dbReference>
<protein>
    <submittedName>
        <fullName evidence="8">Efflux RND transporter periplasmic adaptor subunit</fullName>
    </submittedName>
</protein>
<evidence type="ECO:0000256" key="1">
    <source>
        <dbReference type="ARBA" id="ARBA00004196"/>
    </source>
</evidence>
<dbReference type="Gene3D" id="2.40.30.170">
    <property type="match status" value="1"/>
</dbReference>
<evidence type="ECO:0000259" key="5">
    <source>
        <dbReference type="Pfam" id="PF25917"/>
    </source>
</evidence>
<dbReference type="InterPro" id="IPR006143">
    <property type="entry name" value="RND_pump_MFP"/>
</dbReference>
<evidence type="ECO:0000313" key="9">
    <source>
        <dbReference type="Proteomes" id="UP000551327"/>
    </source>
</evidence>
<proteinExistence type="inferred from homology"/>
<feature type="domain" description="Multidrug resistance protein MdtA-like C-terminal permuted SH3" evidence="7">
    <location>
        <begin position="295"/>
        <end position="354"/>
    </location>
</feature>
<dbReference type="GO" id="GO:0046677">
    <property type="term" value="P:response to antibiotic"/>
    <property type="evidence" value="ECO:0007669"/>
    <property type="project" value="TreeGrafter"/>
</dbReference>
<dbReference type="EMBL" id="JACLAX010000008">
    <property type="protein sequence ID" value="MBC2669504.1"/>
    <property type="molecule type" value="Genomic_DNA"/>
</dbReference>
<name>A0A7X1FZ21_9SPHN</name>
<evidence type="ECO:0000259" key="7">
    <source>
        <dbReference type="Pfam" id="PF25967"/>
    </source>
</evidence>
<feature type="compositionally biased region" description="Gly residues" evidence="3">
    <location>
        <begin position="376"/>
        <end position="386"/>
    </location>
</feature>
<evidence type="ECO:0000256" key="2">
    <source>
        <dbReference type="ARBA" id="ARBA00009477"/>
    </source>
</evidence>
<feature type="region of interest" description="Disordered" evidence="3">
    <location>
        <begin position="361"/>
        <end position="386"/>
    </location>
</feature>
<evidence type="ECO:0000313" key="8">
    <source>
        <dbReference type="EMBL" id="MBC2669504.1"/>
    </source>
</evidence>
<evidence type="ECO:0000259" key="4">
    <source>
        <dbReference type="Pfam" id="PF25876"/>
    </source>
</evidence>
<feature type="domain" description="Multidrug resistance protein MdtA-like beta-barrel" evidence="6">
    <location>
        <begin position="203"/>
        <end position="289"/>
    </location>
</feature>
<evidence type="ECO:0000256" key="3">
    <source>
        <dbReference type="SAM" id="MobiDB-lite"/>
    </source>
</evidence>